<dbReference type="RefSeq" id="WP_188376273.1">
    <property type="nucleotide sequence ID" value="NZ_BMEL01000001.1"/>
</dbReference>
<dbReference type="AlphaFoldDB" id="A0A917B213"/>
<feature type="transmembrane region" description="Helical" evidence="1">
    <location>
        <begin position="25"/>
        <end position="49"/>
    </location>
</feature>
<proteinExistence type="predicted"/>
<name>A0A917B213_HALAA</name>
<evidence type="ECO:0000313" key="2">
    <source>
        <dbReference type="EMBL" id="GGF12600.1"/>
    </source>
</evidence>
<gene>
    <name evidence="2" type="ORF">GCM10010954_09170</name>
</gene>
<organism evidence="2 3">
    <name type="scientific">Halobacillus andaensis</name>
    <dbReference type="NCBI Taxonomy" id="1176239"/>
    <lineage>
        <taxon>Bacteria</taxon>
        <taxon>Bacillati</taxon>
        <taxon>Bacillota</taxon>
        <taxon>Bacilli</taxon>
        <taxon>Bacillales</taxon>
        <taxon>Bacillaceae</taxon>
        <taxon>Halobacillus</taxon>
    </lineage>
</organism>
<evidence type="ECO:0000256" key="1">
    <source>
        <dbReference type="SAM" id="Phobius"/>
    </source>
</evidence>
<sequence>MIPSYWYGEKEQEKAPVSRGKTENLFGLGPAGLLLSVHPAGVGAFPFLLS</sequence>
<keyword evidence="1" id="KW-0812">Transmembrane</keyword>
<keyword evidence="3" id="KW-1185">Reference proteome</keyword>
<evidence type="ECO:0000313" key="3">
    <source>
        <dbReference type="Proteomes" id="UP000660110"/>
    </source>
</evidence>
<dbReference type="Proteomes" id="UP000660110">
    <property type="component" value="Unassembled WGS sequence"/>
</dbReference>
<keyword evidence="1" id="KW-1133">Transmembrane helix</keyword>
<protein>
    <submittedName>
        <fullName evidence="2">Uncharacterized protein</fullName>
    </submittedName>
</protein>
<comment type="caution">
    <text evidence="2">The sequence shown here is derived from an EMBL/GenBank/DDBJ whole genome shotgun (WGS) entry which is preliminary data.</text>
</comment>
<keyword evidence="1" id="KW-0472">Membrane</keyword>
<accession>A0A917B213</accession>
<reference evidence="2" key="2">
    <citation type="submission" date="2020-09" db="EMBL/GenBank/DDBJ databases">
        <authorList>
            <person name="Sun Q."/>
            <person name="Zhou Y."/>
        </authorList>
    </citation>
    <scope>NUCLEOTIDE SEQUENCE</scope>
    <source>
        <strain evidence="2">CGMCC 1.12153</strain>
    </source>
</reference>
<dbReference type="EMBL" id="BMEL01000001">
    <property type="protein sequence ID" value="GGF12600.1"/>
    <property type="molecule type" value="Genomic_DNA"/>
</dbReference>
<reference evidence="2" key="1">
    <citation type="journal article" date="2014" name="Int. J. Syst. Evol. Microbiol.">
        <title>Complete genome sequence of Corynebacterium casei LMG S-19264T (=DSM 44701T), isolated from a smear-ripened cheese.</title>
        <authorList>
            <consortium name="US DOE Joint Genome Institute (JGI-PGF)"/>
            <person name="Walter F."/>
            <person name="Albersmeier A."/>
            <person name="Kalinowski J."/>
            <person name="Ruckert C."/>
        </authorList>
    </citation>
    <scope>NUCLEOTIDE SEQUENCE</scope>
    <source>
        <strain evidence="2">CGMCC 1.12153</strain>
    </source>
</reference>